<evidence type="ECO:0000313" key="3">
    <source>
        <dbReference type="EMBL" id="QSB12558.1"/>
    </source>
</evidence>
<comment type="similarity">
    <text evidence="1">Belongs to the peptidase M16 family.</text>
</comment>
<name>A0A895YFW2_9ACTN</name>
<evidence type="ECO:0000313" key="4">
    <source>
        <dbReference type="Proteomes" id="UP000662857"/>
    </source>
</evidence>
<protein>
    <submittedName>
        <fullName evidence="3">Insulinase family protein</fullName>
    </submittedName>
</protein>
<dbReference type="GO" id="GO:0046872">
    <property type="term" value="F:metal ion binding"/>
    <property type="evidence" value="ECO:0007669"/>
    <property type="project" value="InterPro"/>
</dbReference>
<evidence type="ECO:0000259" key="2">
    <source>
        <dbReference type="Pfam" id="PF05193"/>
    </source>
</evidence>
<sequence length="255" mass="27152">MKQLEQLTPGDVAGFHHRYYGPGNATLTLVGDIDPASAVRLAEACFGDLAPRIPPELPSMSPAGNRSQQAVVLESSNLPDDRVHLGFRIPPVGDPEHDVVTVLGAVLGLGRGSLLARSLVEGGLVLPAGELMTVWRCSGDSSLLVAGLRAAPGVKAEEVEAAARDVMEAAWSQMVEDDLQRASALVVAQVLRHMETVSGRADFLSEMTTVFGDPLAATGFVHRIRAVSLDDLRDTARRLLVSDDAFVVKCVARRD</sequence>
<keyword evidence="4" id="KW-1185">Reference proteome</keyword>
<dbReference type="PANTHER" id="PTHR11851">
    <property type="entry name" value="METALLOPROTEASE"/>
    <property type="match status" value="1"/>
</dbReference>
<feature type="domain" description="Peptidase M16 C-terminal" evidence="2">
    <location>
        <begin position="7"/>
        <end position="182"/>
    </location>
</feature>
<proteinExistence type="inferred from homology"/>
<dbReference type="EMBL" id="CP070499">
    <property type="protein sequence ID" value="QSB12558.1"/>
    <property type="molecule type" value="Genomic_DNA"/>
</dbReference>
<gene>
    <name evidence="3" type="ORF">JQS43_12550</name>
</gene>
<dbReference type="KEGG" id="nhy:JQS43_12550"/>
<dbReference type="InterPro" id="IPR050361">
    <property type="entry name" value="MPP/UQCRC_Complex"/>
</dbReference>
<dbReference type="InterPro" id="IPR011249">
    <property type="entry name" value="Metalloenz_LuxS/M16"/>
</dbReference>
<reference evidence="3" key="1">
    <citation type="submission" date="2021-02" db="EMBL/GenBank/DDBJ databases">
        <title>Natrosporangium hydrolyticum gen. nov., sp. nov, a haloalkaliphilic actinobacterium from a soda solonchak soil.</title>
        <authorList>
            <person name="Sorokin D.Y."/>
            <person name="Khijniak T.V."/>
            <person name="Zakharycheva A.P."/>
            <person name="Boueva O.V."/>
            <person name="Ariskina E.V."/>
            <person name="Hahnke R.L."/>
            <person name="Bunk B."/>
            <person name="Sproer C."/>
            <person name="Schumann P."/>
            <person name="Evtushenko L.I."/>
            <person name="Kublanov I.V."/>
        </authorList>
    </citation>
    <scope>NUCLEOTIDE SEQUENCE</scope>
    <source>
        <strain evidence="3">DSM 106523</strain>
    </source>
</reference>
<dbReference type="SUPFAM" id="SSF63411">
    <property type="entry name" value="LuxS/MPP-like metallohydrolase"/>
    <property type="match status" value="2"/>
</dbReference>
<dbReference type="AlphaFoldDB" id="A0A895YFW2"/>
<dbReference type="Gene3D" id="3.30.830.10">
    <property type="entry name" value="Metalloenzyme, LuxS/M16 peptidase-like"/>
    <property type="match status" value="2"/>
</dbReference>
<evidence type="ECO:0000256" key="1">
    <source>
        <dbReference type="ARBA" id="ARBA00007261"/>
    </source>
</evidence>
<dbReference type="PANTHER" id="PTHR11851:SF49">
    <property type="entry name" value="MITOCHONDRIAL-PROCESSING PEPTIDASE SUBUNIT ALPHA"/>
    <property type="match status" value="1"/>
</dbReference>
<dbReference type="RefSeq" id="WP_239674593.1">
    <property type="nucleotide sequence ID" value="NZ_CP070499.1"/>
</dbReference>
<organism evidence="3 4">
    <name type="scientific">Natronosporangium hydrolyticum</name>
    <dbReference type="NCBI Taxonomy" id="2811111"/>
    <lineage>
        <taxon>Bacteria</taxon>
        <taxon>Bacillati</taxon>
        <taxon>Actinomycetota</taxon>
        <taxon>Actinomycetes</taxon>
        <taxon>Micromonosporales</taxon>
        <taxon>Micromonosporaceae</taxon>
        <taxon>Natronosporangium</taxon>
    </lineage>
</organism>
<dbReference type="InterPro" id="IPR007863">
    <property type="entry name" value="Peptidase_M16_C"/>
</dbReference>
<dbReference type="Pfam" id="PF05193">
    <property type="entry name" value="Peptidase_M16_C"/>
    <property type="match status" value="1"/>
</dbReference>
<dbReference type="Proteomes" id="UP000662857">
    <property type="component" value="Chromosome"/>
</dbReference>
<accession>A0A895YFW2</accession>